<keyword evidence="1" id="KW-0472">Membrane</keyword>
<reference evidence="2 3" key="1">
    <citation type="submission" date="2022-12" db="EMBL/GenBank/DDBJ databases">
        <authorList>
            <person name="Ruckert C."/>
            <person name="Busche T."/>
            <person name="Kalinowski J."/>
            <person name="Wittmann C."/>
        </authorList>
    </citation>
    <scope>NUCLEOTIDE SEQUENCE [LARGE SCALE GENOMIC DNA]</scope>
    <source>
        <strain evidence="2 3">DSM 40276</strain>
    </source>
</reference>
<dbReference type="Proteomes" id="UP001210169">
    <property type="component" value="Chromosome"/>
</dbReference>
<dbReference type="RefSeq" id="WP_277412940.1">
    <property type="nucleotide sequence ID" value="NZ_CP114203.1"/>
</dbReference>
<proteinExistence type="predicted"/>
<sequence length="48" mass="4674">MPRTVAGGAALIAVAALALIALIGLILVGLALLTSPHLRCTGEVSAPP</sequence>
<feature type="transmembrane region" description="Helical" evidence="1">
    <location>
        <begin position="6"/>
        <end position="33"/>
    </location>
</feature>
<dbReference type="EMBL" id="CP114203">
    <property type="protein sequence ID" value="WAU08989.1"/>
    <property type="molecule type" value="Genomic_DNA"/>
</dbReference>
<accession>A0ABY7JGC8</accession>
<gene>
    <name evidence="2" type="ORF">STRNI_007744</name>
</gene>
<name>A0ABY7JGC8_STRNI</name>
<keyword evidence="3" id="KW-1185">Reference proteome</keyword>
<evidence type="ECO:0000313" key="3">
    <source>
        <dbReference type="Proteomes" id="UP001210169"/>
    </source>
</evidence>
<keyword evidence="1" id="KW-0812">Transmembrane</keyword>
<evidence type="ECO:0000256" key="1">
    <source>
        <dbReference type="SAM" id="Phobius"/>
    </source>
</evidence>
<dbReference type="GeneID" id="301336886"/>
<organism evidence="2 3">
    <name type="scientific">Streptomyces nigrescens</name>
    <dbReference type="NCBI Taxonomy" id="1920"/>
    <lineage>
        <taxon>Bacteria</taxon>
        <taxon>Bacillati</taxon>
        <taxon>Actinomycetota</taxon>
        <taxon>Actinomycetes</taxon>
        <taxon>Kitasatosporales</taxon>
        <taxon>Streptomycetaceae</taxon>
        <taxon>Streptomyces</taxon>
    </lineage>
</organism>
<keyword evidence="1" id="KW-1133">Transmembrane helix</keyword>
<evidence type="ECO:0000313" key="2">
    <source>
        <dbReference type="EMBL" id="WAU08989.1"/>
    </source>
</evidence>
<protein>
    <submittedName>
        <fullName evidence="2">Uncharacterized protein</fullName>
    </submittedName>
</protein>